<dbReference type="PIRSF" id="PIRSF001467">
    <property type="entry name" value="Peptidylpro_ismrse"/>
    <property type="match status" value="1"/>
</dbReference>
<keyword evidence="3 4" id="KW-0413">Isomerase</keyword>
<accession>A0A5C3Q6J4</accession>
<dbReference type="PROSITE" id="PS50072">
    <property type="entry name" value="CSA_PPIASE_2"/>
    <property type="match status" value="1"/>
</dbReference>
<dbReference type="GO" id="GO:0005737">
    <property type="term" value="C:cytoplasm"/>
    <property type="evidence" value="ECO:0007669"/>
    <property type="project" value="TreeGrafter"/>
</dbReference>
<reference evidence="6 7" key="1">
    <citation type="journal article" date="2019" name="Nat. Ecol. Evol.">
        <title>Megaphylogeny resolves global patterns of mushroom evolution.</title>
        <authorList>
            <person name="Varga T."/>
            <person name="Krizsan K."/>
            <person name="Foldi C."/>
            <person name="Dima B."/>
            <person name="Sanchez-Garcia M."/>
            <person name="Sanchez-Ramirez S."/>
            <person name="Szollosi G.J."/>
            <person name="Szarkandi J.G."/>
            <person name="Papp V."/>
            <person name="Albert L."/>
            <person name="Andreopoulos W."/>
            <person name="Angelini C."/>
            <person name="Antonin V."/>
            <person name="Barry K.W."/>
            <person name="Bougher N.L."/>
            <person name="Buchanan P."/>
            <person name="Buyck B."/>
            <person name="Bense V."/>
            <person name="Catcheside P."/>
            <person name="Chovatia M."/>
            <person name="Cooper J."/>
            <person name="Damon W."/>
            <person name="Desjardin D."/>
            <person name="Finy P."/>
            <person name="Geml J."/>
            <person name="Haridas S."/>
            <person name="Hughes K."/>
            <person name="Justo A."/>
            <person name="Karasinski D."/>
            <person name="Kautmanova I."/>
            <person name="Kiss B."/>
            <person name="Kocsube S."/>
            <person name="Kotiranta H."/>
            <person name="LaButti K.M."/>
            <person name="Lechner B.E."/>
            <person name="Liimatainen K."/>
            <person name="Lipzen A."/>
            <person name="Lukacs Z."/>
            <person name="Mihaltcheva S."/>
            <person name="Morgado L.N."/>
            <person name="Niskanen T."/>
            <person name="Noordeloos M.E."/>
            <person name="Ohm R.A."/>
            <person name="Ortiz-Santana B."/>
            <person name="Ovrebo C."/>
            <person name="Racz N."/>
            <person name="Riley R."/>
            <person name="Savchenko A."/>
            <person name="Shiryaev A."/>
            <person name="Soop K."/>
            <person name="Spirin V."/>
            <person name="Szebenyi C."/>
            <person name="Tomsovsky M."/>
            <person name="Tulloss R.E."/>
            <person name="Uehling J."/>
            <person name="Grigoriev I.V."/>
            <person name="Vagvolgyi C."/>
            <person name="Papp T."/>
            <person name="Martin F.M."/>
            <person name="Miettinen O."/>
            <person name="Hibbett D.S."/>
            <person name="Nagy L.G."/>
        </authorList>
    </citation>
    <scope>NUCLEOTIDE SEQUENCE [LARGE SCALE GENOMIC DNA]</scope>
    <source>
        <strain evidence="6 7">CBS 309.79</strain>
    </source>
</reference>
<comment type="similarity">
    <text evidence="4">Belongs to the cyclophilin-type PPIase family.</text>
</comment>
<gene>
    <name evidence="6" type="ORF">BDV98DRAFT_513453</name>
</gene>
<dbReference type="InterPro" id="IPR020892">
    <property type="entry name" value="Cyclophilin-type_PPIase_CS"/>
</dbReference>
<dbReference type="STRING" id="1884261.A0A5C3Q6J4"/>
<evidence type="ECO:0000259" key="5">
    <source>
        <dbReference type="PROSITE" id="PS50072"/>
    </source>
</evidence>
<keyword evidence="7" id="KW-1185">Reference proteome</keyword>
<dbReference type="PROSITE" id="PS00170">
    <property type="entry name" value="CSA_PPIASE_1"/>
    <property type="match status" value="1"/>
</dbReference>
<sequence>MAVLPRVFIDFSIEDQPLGRVIFELFTDTAPRTSENFRALCTGEKGISPTTGHALHYKGSPVHRVIAGFMVQAGDFTKGNGTGGQSIFGGNFEDEDLSRPVDKEGLLCMANKGPHTNGSQIFITLAPSSHLTGKHVVFGRVVRGFEDVVRAIEKVPTDGKDRPVNAVVISGCGELVRVAKETGEFICSM</sequence>
<dbReference type="GO" id="GO:0006457">
    <property type="term" value="P:protein folding"/>
    <property type="evidence" value="ECO:0007669"/>
    <property type="project" value="InterPro"/>
</dbReference>
<evidence type="ECO:0000313" key="7">
    <source>
        <dbReference type="Proteomes" id="UP000305067"/>
    </source>
</evidence>
<dbReference type="PRINTS" id="PR00153">
    <property type="entry name" value="CSAPPISMRASE"/>
</dbReference>
<dbReference type="Pfam" id="PF00160">
    <property type="entry name" value="Pro_isomerase"/>
    <property type="match status" value="1"/>
</dbReference>
<evidence type="ECO:0000256" key="2">
    <source>
        <dbReference type="ARBA" id="ARBA00023110"/>
    </source>
</evidence>
<evidence type="ECO:0000256" key="1">
    <source>
        <dbReference type="ARBA" id="ARBA00000971"/>
    </source>
</evidence>
<dbReference type="EMBL" id="ML178845">
    <property type="protein sequence ID" value="TFK97705.1"/>
    <property type="molecule type" value="Genomic_DNA"/>
</dbReference>
<comment type="catalytic activity">
    <reaction evidence="1 4">
        <text>[protein]-peptidylproline (omega=180) = [protein]-peptidylproline (omega=0)</text>
        <dbReference type="Rhea" id="RHEA:16237"/>
        <dbReference type="Rhea" id="RHEA-COMP:10747"/>
        <dbReference type="Rhea" id="RHEA-COMP:10748"/>
        <dbReference type="ChEBI" id="CHEBI:83833"/>
        <dbReference type="ChEBI" id="CHEBI:83834"/>
        <dbReference type="EC" id="5.2.1.8"/>
    </reaction>
</comment>
<proteinExistence type="inferred from homology"/>
<dbReference type="InterPro" id="IPR029000">
    <property type="entry name" value="Cyclophilin-like_dom_sf"/>
</dbReference>
<dbReference type="Proteomes" id="UP000305067">
    <property type="component" value="Unassembled WGS sequence"/>
</dbReference>
<comment type="function">
    <text evidence="4">PPIases accelerate the folding of proteins. It catalyzes the cis-trans isomerization of proline imidic peptide bonds in oligopeptides.</text>
</comment>
<dbReference type="PANTHER" id="PTHR11071:SF561">
    <property type="entry name" value="PEPTIDYL-PROLYL CIS-TRANS ISOMERASE D-RELATED"/>
    <property type="match status" value="1"/>
</dbReference>
<dbReference type="OrthoDB" id="407558at2759"/>
<dbReference type="GO" id="GO:0003755">
    <property type="term" value="F:peptidyl-prolyl cis-trans isomerase activity"/>
    <property type="evidence" value="ECO:0007669"/>
    <property type="project" value="UniProtKB-UniRule"/>
</dbReference>
<organism evidence="6 7">
    <name type="scientific">Pterulicium gracile</name>
    <dbReference type="NCBI Taxonomy" id="1884261"/>
    <lineage>
        <taxon>Eukaryota</taxon>
        <taxon>Fungi</taxon>
        <taxon>Dikarya</taxon>
        <taxon>Basidiomycota</taxon>
        <taxon>Agaricomycotina</taxon>
        <taxon>Agaricomycetes</taxon>
        <taxon>Agaricomycetidae</taxon>
        <taxon>Agaricales</taxon>
        <taxon>Pleurotineae</taxon>
        <taxon>Pterulaceae</taxon>
        <taxon>Pterulicium</taxon>
    </lineage>
</organism>
<feature type="domain" description="PPIase cyclophilin-type" evidence="5">
    <location>
        <begin position="8"/>
        <end position="174"/>
    </location>
</feature>
<dbReference type="Gene3D" id="2.40.100.10">
    <property type="entry name" value="Cyclophilin-like"/>
    <property type="match status" value="1"/>
</dbReference>
<name>A0A5C3Q6J4_9AGAR</name>
<dbReference type="SUPFAM" id="SSF50891">
    <property type="entry name" value="Cyclophilin-like"/>
    <property type="match status" value="1"/>
</dbReference>
<evidence type="ECO:0000313" key="6">
    <source>
        <dbReference type="EMBL" id="TFK97705.1"/>
    </source>
</evidence>
<keyword evidence="2 4" id="KW-0697">Rotamase</keyword>
<protein>
    <recommendedName>
        <fullName evidence="4">Peptidyl-prolyl cis-trans isomerase</fullName>
        <shortName evidence="4">PPIase</shortName>
        <ecNumber evidence="4">5.2.1.8</ecNumber>
    </recommendedName>
</protein>
<dbReference type="InterPro" id="IPR002130">
    <property type="entry name" value="Cyclophilin-type_PPIase_dom"/>
</dbReference>
<dbReference type="FunFam" id="2.40.100.10:FF:000025">
    <property type="entry name" value="Peptidyl-prolyl cis-trans isomerase CYP19-2"/>
    <property type="match status" value="1"/>
</dbReference>
<evidence type="ECO:0000256" key="4">
    <source>
        <dbReference type="RuleBase" id="RU363019"/>
    </source>
</evidence>
<dbReference type="AlphaFoldDB" id="A0A5C3Q6J4"/>
<dbReference type="InterPro" id="IPR024936">
    <property type="entry name" value="Cyclophilin-type_PPIase"/>
</dbReference>
<dbReference type="EC" id="5.2.1.8" evidence="4"/>
<dbReference type="PANTHER" id="PTHR11071">
    <property type="entry name" value="PEPTIDYL-PROLYL CIS-TRANS ISOMERASE"/>
    <property type="match status" value="1"/>
</dbReference>
<dbReference type="GO" id="GO:0016018">
    <property type="term" value="F:cyclosporin A binding"/>
    <property type="evidence" value="ECO:0007669"/>
    <property type="project" value="TreeGrafter"/>
</dbReference>
<evidence type="ECO:0000256" key="3">
    <source>
        <dbReference type="ARBA" id="ARBA00023235"/>
    </source>
</evidence>